<evidence type="ECO:0000259" key="1">
    <source>
        <dbReference type="Pfam" id="PF00294"/>
    </source>
</evidence>
<proteinExistence type="predicted"/>
<keyword evidence="2" id="KW-0808">Transferase</keyword>
<evidence type="ECO:0000313" key="3">
    <source>
        <dbReference type="Proteomes" id="UP000295008"/>
    </source>
</evidence>
<organism evidence="2 3">
    <name type="scientific">Hydrogenispora ethanolica</name>
    <dbReference type="NCBI Taxonomy" id="1082276"/>
    <lineage>
        <taxon>Bacteria</taxon>
        <taxon>Bacillati</taxon>
        <taxon>Bacillota</taxon>
        <taxon>Hydrogenispora</taxon>
    </lineage>
</organism>
<dbReference type="EMBL" id="SLUN01000001">
    <property type="protein sequence ID" value="TCL76775.1"/>
    <property type="molecule type" value="Genomic_DNA"/>
</dbReference>
<comment type="caution">
    <text evidence="2">The sequence shown here is derived from an EMBL/GenBank/DDBJ whole genome shotgun (WGS) entry which is preliminary data.</text>
</comment>
<dbReference type="AlphaFoldDB" id="A0A4R1SB54"/>
<dbReference type="Pfam" id="PF00294">
    <property type="entry name" value="PfkB"/>
    <property type="match status" value="1"/>
</dbReference>
<dbReference type="GO" id="GO:0004730">
    <property type="term" value="F:pseudouridylate synthase activity"/>
    <property type="evidence" value="ECO:0007669"/>
    <property type="project" value="TreeGrafter"/>
</dbReference>
<gene>
    <name evidence="2" type="ORF">EDC14_100155</name>
</gene>
<dbReference type="InterPro" id="IPR011611">
    <property type="entry name" value="PfkB_dom"/>
</dbReference>
<evidence type="ECO:0000313" key="2">
    <source>
        <dbReference type="EMBL" id="TCL76775.1"/>
    </source>
</evidence>
<dbReference type="InterPro" id="IPR029056">
    <property type="entry name" value="Ribokinase-like"/>
</dbReference>
<dbReference type="GO" id="GO:0005737">
    <property type="term" value="C:cytoplasm"/>
    <property type="evidence" value="ECO:0007669"/>
    <property type="project" value="TreeGrafter"/>
</dbReference>
<dbReference type="CDD" id="cd01941">
    <property type="entry name" value="YeiC_kinase_like"/>
    <property type="match status" value="1"/>
</dbReference>
<keyword evidence="3" id="KW-1185">Reference proteome</keyword>
<dbReference type="Proteomes" id="UP000295008">
    <property type="component" value="Unassembled WGS sequence"/>
</dbReference>
<accession>A0A4R1SB54</accession>
<dbReference type="Gene3D" id="3.40.1190.20">
    <property type="match status" value="1"/>
</dbReference>
<dbReference type="PANTHER" id="PTHR42909">
    <property type="entry name" value="ZGC:136858"/>
    <property type="match status" value="1"/>
</dbReference>
<dbReference type="PANTHER" id="PTHR42909:SF4">
    <property type="entry name" value="CARBOHYDRATE KINASE, PFKB FAMILY"/>
    <property type="match status" value="1"/>
</dbReference>
<dbReference type="OrthoDB" id="9806249at2"/>
<protein>
    <submittedName>
        <fullName evidence="2">Pseudouridine kinase</fullName>
    </submittedName>
</protein>
<dbReference type="SUPFAM" id="SSF53613">
    <property type="entry name" value="Ribokinase-like"/>
    <property type="match status" value="1"/>
</dbReference>
<name>A0A4R1SB54_HYDET</name>
<keyword evidence="2" id="KW-0418">Kinase</keyword>
<sequence length="324" mass="33586">MPTPCERWGESGMSQPEVVVVGGINVDLKGQTSGRFELRTSNPGTLQATPGGVGRNIAENLARLDVAVTLLSAVGADPEGERIVRETAAAGVDLRHLLQLETERTGTYIALLDRDGELVAALADMAVLDRLSVEYLQSKLALFRAARYIVCDANIPEAAIAFLSAFSRMSGVPLAVEPVSVVKAQRVAAHCGGISLLTPNLDELAALTGTEPERRTVARSAQVLVDRGVATVITTLGEAGLCCTTQAGSLLLGSYPATVAEVTGAGDALTAGVIYGLVRGMELAEACRRGLAAAALTVAAPETVNPRLSRAQVEALAAAPPVRP</sequence>
<reference evidence="2 3" key="1">
    <citation type="submission" date="2019-03" db="EMBL/GenBank/DDBJ databases">
        <title>Genomic Encyclopedia of Type Strains, Phase IV (KMG-IV): sequencing the most valuable type-strain genomes for metagenomic binning, comparative biology and taxonomic classification.</title>
        <authorList>
            <person name="Goeker M."/>
        </authorList>
    </citation>
    <scope>NUCLEOTIDE SEQUENCE [LARGE SCALE GENOMIC DNA]</scope>
    <source>
        <strain evidence="2 3">LX-B</strain>
    </source>
</reference>
<dbReference type="GO" id="GO:0016798">
    <property type="term" value="F:hydrolase activity, acting on glycosyl bonds"/>
    <property type="evidence" value="ECO:0007669"/>
    <property type="project" value="TreeGrafter"/>
</dbReference>
<feature type="domain" description="Carbohydrate kinase PfkB" evidence="1">
    <location>
        <begin position="17"/>
        <end position="306"/>
    </location>
</feature>
<dbReference type="GO" id="GO:0016301">
    <property type="term" value="F:kinase activity"/>
    <property type="evidence" value="ECO:0007669"/>
    <property type="project" value="UniProtKB-KW"/>
</dbReference>